<dbReference type="Gene3D" id="3.40.50.261">
    <property type="entry name" value="Succinyl-CoA synthetase domains"/>
    <property type="match status" value="1"/>
</dbReference>
<proteinExistence type="inferred from homology"/>
<dbReference type="EMBL" id="CAJNNV010024289">
    <property type="protein sequence ID" value="CAE8609344.1"/>
    <property type="molecule type" value="Genomic_DNA"/>
</dbReference>
<dbReference type="PROSITE" id="PS50975">
    <property type="entry name" value="ATP_GRASP"/>
    <property type="match status" value="1"/>
</dbReference>
<dbReference type="GO" id="GO:0042709">
    <property type="term" value="C:succinate-CoA ligase complex"/>
    <property type="evidence" value="ECO:0007669"/>
    <property type="project" value="TreeGrafter"/>
</dbReference>
<dbReference type="InterPro" id="IPR017866">
    <property type="entry name" value="Succ-CoA_synthase_bsu_CS"/>
</dbReference>
<evidence type="ECO:0000256" key="3">
    <source>
        <dbReference type="ARBA" id="ARBA00022532"/>
    </source>
</evidence>
<dbReference type="GO" id="GO:0006099">
    <property type="term" value="P:tricarboxylic acid cycle"/>
    <property type="evidence" value="ECO:0007669"/>
    <property type="project" value="UniProtKB-UniPathway"/>
</dbReference>
<evidence type="ECO:0000313" key="13">
    <source>
        <dbReference type="EMBL" id="CAE8609344.1"/>
    </source>
</evidence>
<name>A0A813F969_POLGL</name>
<dbReference type="SUPFAM" id="SSF52210">
    <property type="entry name" value="Succinyl-CoA synthetase domains"/>
    <property type="match status" value="1"/>
</dbReference>
<dbReference type="AlphaFoldDB" id="A0A813F969"/>
<keyword evidence="7 10" id="KW-0067">ATP-binding</keyword>
<comment type="pathway">
    <text evidence="2">Carbohydrate metabolism; tricarboxylic acid cycle; succinate from succinyl-CoA (ligase route): step 1/1.</text>
</comment>
<keyword evidence="9" id="KW-0809">Transit peptide</keyword>
<dbReference type="Proteomes" id="UP000654075">
    <property type="component" value="Unassembled WGS sequence"/>
</dbReference>
<dbReference type="Pfam" id="PF00549">
    <property type="entry name" value="Ligase_CoA"/>
    <property type="match status" value="1"/>
</dbReference>
<dbReference type="InterPro" id="IPR011761">
    <property type="entry name" value="ATP-grasp"/>
</dbReference>
<evidence type="ECO:0000256" key="11">
    <source>
        <dbReference type="RuleBase" id="RU361258"/>
    </source>
</evidence>
<comment type="subunit">
    <text evidence="11">Heterodimer of an alpha and a beta subunit.</text>
</comment>
<comment type="caution">
    <text evidence="13">The sequence shown here is derived from an EMBL/GenBank/DDBJ whole genome shotgun (WGS) entry which is preliminary data.</text>
</comment>
<dbReference type="GO" id="GO:0005739">
    <property type="term" value="C:mitochondrion"/>
    <property type="evidence" value="ECO:0007669"/>
    <property type="project" value="TreeGrafter"/>
</dbReference>
<dbReference type="Gene3D" id="3.30.470.20">
    <property type="entry name" value="ATP-grasp fold, B domain"/>
    <property type="match status" value="1"/>
</dbReference>
<dbReference type="Gene3D" id="3.30.1490.20">
    <property type="entry name" value="ATP-grasp fold, A domain"/>
    <property type="match status" value="1"/>
</dbReference>
<dbReference type="EC" id="6.2.1.-" evidence="11"/>
<evidence type="ECO:0000256" key="6">
    <source>
        <dbReference type="ARBA" id="ARBA00022741"/>
    </source>
</evidence>
<dbReference type="SUPFAM" id="SSF56059">
    <property type="entry name" value="Glutathione synthetase ATP-binding domain-like"/>
    <property type="match status" value="1"/>
</dbReference>
<sequence length="516" mass="54776">AQGARGDTPSVGWPIDGGGMDTLMPKMTKCVQSILIVYDGQDALCLTIAQDCAADDGATSWSQPRHFRSCRHASINEALRSSSKRNLASLHLPSPPCTMFSPVGRLLSARSALSKTLGRRHLSLHEYQSLTVFSEFGVQVPKFAVAKTPAEAAEKAKTFSGDEVVIKTQVLAGGRGLGYFKENDFKGGVHIITKEKVGEYADKMLGKTLITKQTGAAGKPSDTVLLCEKFQIKAEKYFAILMDRGSGGPIMIGSKTGGTSIEDIAAKDPSAIVKMPVDIMDGISEKQAVDMATQMGFEGPQAKAAAESISALYKVFIERDCTMVEINPFAELVDGRVIVCDAKVGFDDNAEFRQKAIFDQRDISQEDPAEVEAKKFDLNYIKLDGSVACMVNGAGLAMSTMDLLSLCGGSPANFLDVGGAANKDTVTAAFKIIQGDPNVKSILINIFGGIMRCDVIADGVVAAVKEVGLTKPLVVRLVGTNVDAGKKIIQDSGLPVHAIGDFTEAAKKAVELAKAA</sequence>
<reference evidence="13" key="1">
    <citation type="submission" date="2021-02" db="EMBL/GenBank/DDBJ databases">
        <authorList>
            <person name="Dougan E. K."/>
            <person name="Rhodes N."/>
            <person name="Thang M."/>
            <person name="Chan C."/>
        </authorList>
    </citation>
    <scope>NUCLEOTIDE SEQUENCE</scope>
</reference>
<feature type="non-terminal residue" evidence="13">
    <location>
        <position position="1"/>
    </location>
</feature>
<evidence type="ECO:0000256" key="1">
    <source>
        <dbReference type="ARBA" id="ARBA00001946"/>
    </source>
</evidence>
<keyword evidence="4 11" id="KW-0436">Ligase</keyword>
<keyword evidence="6 10" id="KW-0547">Nucleotide-binding</keyword>
<evidence type="ECO:0000256" key="5">
    <source>
        <dbReference type="ARBA" id="ARBA00022723"/>
    </source>
</evidence>
<dbReference type="OrthoDB" id="1552at2759"/>
<evidence type="ECO:0000256" key="8">
    <source>
        <dbReference type="ARBA" id="ARBA00022842"/>
    </source>
</evidence>
<accession>A0A813F969</accession>
<dbReference type="NCBIfam" id="TIGR01016">
    <property type="entry name" value="sucCoAbeta"/>
    <property type="match status" value="1"/>
</dbReference>
<dbReference type="GO" id="GO:0005524">
    <property type="term" value="F:ATP binding"/>
    <property type="evidence" value="ECO:0007669"/>
    <property type="project" value="UniProtKB-UniRule"/>
</dbReference>
<dbReference type="GO" id="GO:0046872">
    <property type="term" value="F:metal ion binding"/>
    <property type="evidence" value="ECO:0007669"/>
    <property type="project" value="UniProtKB-KW"/>
</dbReference>
<dbReference type="FunFam" id="3.30.470.20:FF:000002">
    <property type="entry name" value="Succinate--CoA ligase [ADP-forming] subunit beta"/>
    <property type="match status" value="1"/>
</dbReference>
<dbReference type="GO" id="GO:0004775">
    <property type="term" value="F:succinate-CoA ligase (ADP-forming) activity"/>
    <property type="evidence" value="ECO:0007669"/>
    <property type="project" value="TreeGrafter"/>
</dbReference>
<evidence type="ECO:0000256" key="10">
    <source>
        <dbReference type="PROSITE-ProRule" id="PRU00409"/>
    </source>
</evidence>
<gene>
    <name evidence="13" type="ORF">PGLA1383_LOCUS27171</name>
</gene>
<comment type="cofactor">
    <cofactor evidence="1">
        <name>Mg(2+)</name>
        <dbReference type="ChEBI" id="CHEBI:18420"/>
    </cofactor>
</comment>
<dbReference type="Pfam" id="PF08442">
    <property type="entry name" value="ATP-grasp_2"/>
    <property type="match status" value="1"/>
</dbReference>
<dbReference type="InterPro" id="IPR013815">
    <property type="entry name" value="ATP_grasp_subdomain_1"/>
</dbReference>
<evidence type="ECO:0000256" key="4">
    <source>
        <dbReference type="ARBA" id="ARBA00022598"/>
    </source>
</evidence>
<keyword evidence="3" id="KW-0816">Tricarboxylic acid cycle</keyword>
<evidence type="ECO:0000256" key="9">
    <source>
        <dbReference type="ARBA" id="ARBA00022946"/>
    </source>
</evidence>
<dbReference type="PANTHER" id="PTHR11815:SF1">
    <property type="entry name" value="SUCCINATE--COA LIGASE [ADP-FORMING] SUBUNIT BETA, MITOCHONDRIAL"/>
    <property type="match status" value="1"/>
</dbReference>
<dbReference type="UniPathway" id="UPA00223">
    <property type="reaction ID" value="UER00999"/>
</dbReference>
<keyword evidence="14" id="KW-1185">Reference proteome</keyword>
<comment type="similarity">
    <text evidence="11">Belongs to the succinate/malate CoA ligase beta subunit family.</text>
</comment>
<protein>
    <recommendedName>
        <fullName evidence="11">Succinate-CoA ligase subunit beta</fullName>
        <ecNumber evidence="11">6.2.1.-</ecNumber>
    </recommendedName>
</protein>
<keyword evidence="8" id="KW-0460">Magnesium</keyword>
<dbReference type="OMA" id="ITACDEV"/>
<dbReference type="NCBIfam" id="NF001913">
    <property type="entry name" value="PRK00696.1"/>
    <property type="match status" value="1"/>
</dbReference>
<dbReference type="InterPro" id="IPR005811">
    <property type="entry name" value="SUCC_ACL_C"/>
</dbReference>
<dbReference type="FunFam" id="3.40.50.261:FF:000001">
    <property type="entry name" value="Succinate--CoA ligase [ADP-forming] subunit beta"/>
    <property type="match status" value="1"/>
</dbReference>
<evidence type="ECO:0000256" key="2">
    <source>
        <dbReference type="ARBA" id="ARBA00005064"/>
    </source>
</evidence>
<dbReference type="PANTHER" id="PTHR11815">
    <property type="entry name" value="SUCCINYL-COA SYNTHETASE BETA CHAIN"/>
    <property type="match status" value="1"/>
</dbReference>
<evidence type="ECO:0000313" key="14">
    <source>
        <dbReference type="Proteomes" id="UP000654075"/>
    </source>
</evidence>
<dbReference type="PROSITE" id="PS01217">
    <property type="entry name" value="SUCCINYL_COA_LIG_3"/>
    <property type="match status" value="1"/>
</dbReference>
<organism evidence="13 14">
    <name type="scientific">Polarella glacialis</name>
    <name type="common">Dinoflagellate</name>
    <dbReference type="NCBI Taxonomy" id="89957"/>
    <lineage>
        <taxon>Eukaryota</taxon>
        <taxon>Sar</taxon>
        <taxon>Alveolata</taxon>
        <taxon>Dinophyceae</taxon>
        <taxon>Suessiales</taxon>
        <taxon>Suessiaceae</taxon>
        <taxon>Polarella</taxon>
    </lineage>
</organism>
<dbReference type="InterPro" id="IPR013650">
    <property type="entry name" value="ATP-grasp_succ-CoA_synth-type"/>
</dbReference>
<dbReference type="InterPro" id="IPR005809">
    <property type="entry name" value="Succ_CoA_ligase-like_bsu"/>
</dbReference>
<evidence type="ECO:0000259" key="12">
    <source>
        <dbReference type="PROSITE" id="PS50975"/>
    </source>
</evidence>
<dbReference type="GO" id="GO:0006104">
    <property type="term" value="P:succinyl-CoA metabolic process"/>
    <property type="evidence" value="ECO:0007669"/>
    <property type="project" value="TreeGrafter"/>
</dbReference>
<evidence type="ECO:0000256" key="7">
    <source>
        <dbReference type="ARBA" id="ARBA00022840"/>
    </source>
</evidence>
<feature type="domain" description="ATP-grasp" evidence="12">
    <location>
        <begin position="130"/>
        <end position="357"/>
    </location>
</feature>
<dbReference type="HAMAP" id="MF_00558">
    <property type="entry name" value="Succ_CoA_beta"/>
    <property type="match status" value="1"/>
</dbReference>
<dbReference type="InterPro" id="IPR016102">
    <property type="entry name" value="Succinyl-CoA_synth-like"/>
</dbReference>
<keyword evidence="5" id="KW-0479">Metal-binding</keyword>